<sequence length="144" mass="16211">MERGELVATSLISDPTELEELKIAGEGTGWQVVMEHDHLPVISYPFEWSRTMLLDAAELELRTARKALADGWMMIDATPYNVQFVGSRPVHIDIGSFEPYRDGQAWIAYRQFCEMFLYPLLLGVRGNGSEHRVMLRGSLAGIPA</sequence>
<dbReference type="AlphaFoldDB" id="A0A383BG18"/>
<name>A0A383BG18_9ZZZZ</name>
<protein>
    <submittedName>
        <fullName evidence="1">Uncharacterized protein</fullName>
    </submittedName>
</protein>
<gene>
    <name evidence="1" type="ORF">METZ01_LOCUS471663</name>
</gene>
<reference evidence="1" key="1">
    <citation type="submission" date="2018-05" db="EMBL/GenBank/DDBJ databases">
        <authorList>
            <person name="Lanie J.A."/>
            <person name="Ng W.-L."/>
            <person name="Kazmierczak K.M."/>
            <person name="Andrzejewski T.M."/>
            <person name="Davidsen T.M."/>
            <person name="Wayne K.J."/>
            <person name="Tettelin H."/>
            <person name="Glass J.I."/>
            <person name="Rusch D."/>
            <person name="Podicherti R."/>
            <person name="Tsui H.-C.T."/>
            <person name="Winkler M.E."/>
        </authorList>
    </citation>
    <scope>NUCLEOTIDE SEQUENCE</scope>
</reference>
<organism evidence="1">
    <name type="scientific">marine metagenome</name>
    <dbReference type="NCBI Taxonomy" id="408172"/>
    <lineage>
        <taxon>unclassified sequences</taxon>
        <taxon>metagenomes</taxon>
        <taxon>ecological metagenomes</taxon>
    </lineage>
</organism>
<proteinExistence type="predicted"/>
<dbReference type="EMBL" id="UINC01200085">
    <property type="protein sequence ID" value="SVE18809.1"/>
    <property type="molecule type" value="Genomic_DNA"/>
</dbReference>
<evidence type="ECO:0000313" key="1">
    <source>
        <dbReference type="EMBL" id="SVE18809.1"/>
    </source>
</evidence>
<feature type="non-terminal residue" evidence="1">
    <location>
        <position position="144"/>
    </location>
</feature>
<accession>A0A383BG18</accession>